<dbReference type="NCBIfam" id="TIGR01451">
    <property type="entry name" value="B_ant_repeat"/>
    <property type="match status" value="1"/>
</dbReference>
<proteinExistence type="predicted"/>
<evidence type="ECO:0000256" key="1">
    <source>
        <dbReference type="SAM" id="MobiDB-lite"/>
    </source>
</evidence>
<feature type="region of interest" description="Disordered" evidence="1">
    <location>
        <begin position="464"/>
        <end position="499"/>
    </location>
</feature>
<dbReference type="InterPro" id="IPR012332">
    <property type="entry name" value="Autotransporter_pectin_lyase_C"/>
</dbReference>
<name>A0A7Z8JY65_9CELL</name>
<dbReference type="RefSeq" id="WP_154730117.1">
    <property type="nucleotide sequence ID" value="NZ_SZYE01000112.1"/>
</dbReference>
<evidence type="ECO:0000313" key="4">
    <source>
        <dbReference type="Proteomes" id="UP000308121"/>
    </source>
</evidence>
<dbReference type="InterPro" id="IPR047589">
    <property type="entry name" value="DUF11_rpt"/>
</dbReference>
<dbReference type="GO" id="GO:0005975">
    <property type="term" value="P:carbohydrate metabolic process"/>
    <property type="evidence" value="ECO:0007669"/>
    <property type="project" value="UniProtKB-ARBA"/>
</dbReference>
<dbReference type="Pfam" id="PF17963">
    <property type="entry name" value="Big_9"/>
    <property type="match status" value="4"/>
</dbReference>
<feature type="region of interest" description="Disordered" evidence="1">
    <location>
        <begin position="1"/>
        <end position="24"/>
    </location>
</feature>
<dbReference type="OrthoDB" id="134475at2"/>
<dbReference type="Gene3D" id="2.60.40.10">
    <property type="entry name" value="Immunoglobulins"/>
    <property type="match status" value="1"/>
</dbReference>
<dbReference type="InterPro" id="IPR013783">
    <property type="entry name" value="Ig-like_fold"/>
</dbReference>
<evidence type="ECO:0000259" key="2">
    <source>
        <dbReference type="Pfam" id="PF01345"/>
    </source>
</evidence>
<dbReference type="PANTHER" id="PTHR34819">
    <property type="entry name" value="LARGE CYSTEINE-RICH PERIPLASMIC PROTEIN OMCB"/>
    <property type="match status" value="1"/>
</dbReference>
<evidence type="ECO:0000313" key="3">
    <source>
        <dbReference type="EMBL" id="TKR23080.1"/>
    </source>
</evidence>
<feature type="domain" description="DUF11" evidence="2">
    <location>
        <begin position="370"/>
        <end position="479"/>
    </location>
</feature>
<feature type="compositionally biased region" description="Low complexity" evidence="1">
    <location>
        <begin position="12"/>
        <end position="24"/>
    </location>
</feature>
<feature type="compositionally biased region" description="Gly residues" evidence="1">
    <location>
        <begin position="856"/>
        <end position="873"/>
    </location>
</feature>
<dbReference type="Gene3D" id="2.60.40.2810">
    <property type="match status" value="2"/>
</dbReference>
<dbReference type="Gene3D" id="2.160.20.20">
    <property type="match status" value="1"/>
</dbReference>
<dbReference type="InterPro" id="IPR001434">
    <property type="entry name" value="OmcB-like_DUF11"/>
</dbReference>
<dbReference type="Gene3D" id="2.60.40.3440">
    <property type="match status" value="2"/>
</dbReference>
<dbReference type="InterPro" id="IPR051172">
    <property type="entry name" value="Chlamydia_OmcB"/>
</dbReference>
<dbReference type="EMBL" id="SZYE01000112">
    <property type="protein sequence ID" value="TKR23080.1"/>
    <property type="molecule type" value="Genomic_DNA"/>
</dbReference>
<dbReference type="NCBIfam" id="NF012211">
    <property type="entry name" value="tand_rpt_95"/>
    <property type="match status" value="2"/>
</dbReference>
<gene>
    <name evidence="3" type="ORF">FA014_13125</name>
</gene>
<sequence>MRARSVGGTRWDGTTTARSATTGRTRGRWAAAALAGLLLGALAPGAGPAQAAPADDCAAPTRTVTGSASGATLDVAAGEVVLLAGGTQAGGVNALPAGATLCVAAGATLAPAYLNNAAGTLYVAPGGTATMPSTAVNAGFVLDNAGTATFAGLALNGPATVTNRAGATLTVTGAFTPAAGTIVNDGTLALPGGATLNSPVSLTNNGTLTAAGTTIVNGPFRNAGAATLGGDLVVNGSGSLTNLCVLSAAGGLTNNGGSSSTGLVALGGGFVNQGTWRQTPAAALTATTLADDGAVTGFGRYVFTGTTSVQGGFDGDSSFIPIFVDVPGAVFPDAGAGSVTNVDLRDLTVPGPAEYPAPDCADPAAPASADVQVTKTGPATVGPGGQLTYTVDVTNAGPDAAAGVTVTDDLPATLTGVTASAGGVVTPPTVTWSLGTLGVGDTVTLTVTGTAPADGVLVNTARATATTPDPDASNNDGTAASETVTTEVTPGPDVVDPPTADDLVRETVVGRPIVSAVTGSSPDPDLQLRFSTVTGPSDGVLVLLPGGRFGYLPAAGFVGTDTFTYRVCDNQTPARCSAPATVTLIVHPLAVDDETTTLVDQPVTIDVLANDPPGAVLSTTLVDLPDHGLATVDPATGTVVYTPGPGYLGTDAFTYQACAPDDPADCATAVVTVHVWPDNAPPVAPPLFLETTVDTPVAGDPAVSDPDGDAVAITSTFPTSAGGTVTVAGGTTTYTPPPGFAGRDLFQYTVCDDGTPVLCSTGLVIVLVDPVAVDDAATTPEGTPVTIDVAANDRGTVLAPDVTAGPGHGSVELVGGVLVYTPAPGFVGTDAFTYRVCAADVSPACASAVVTVTVTGAGGEDGGGTGGGTGGVPVRGSPSPSAPPAPPAVVPLPPPG</sequence>
<accession>A0A7Z8JY65</accession>
<feature type="compositionally biased region" description="Pro residues" evidence="1">
    <location>
        <begin position="880"/>
        <end position="896"/>
    </location>
</feature>
<dbReference type="Proteomes" id="UP000308121">
    <property type="component" value="Unassembled WGS sequence"/>
</dbReference>
<protein>
    <submittedName>
        <fullName evidence="3">Tandem-95 repeat protein</fullName>
    </submittedName>
</protein>
<reference evidence="3 4" key="1">
    <citation type="submission" date="2019-05" db="EMBL/GenBank/DDBJ databases">
        <title>Genome sequence of Cellulomonas hominis strain CS1.</title>
        <authorList>
            <person name="Belmont J."/>
            <person name="Maclea K.S."/>
        </authorList>
    </citation>
    <scope>NUCLEOTIDE SEQUENCE [LARGE SCALE GENOMIC DNA]</scope>
    <source>
        <strain evidence="3 4">CS1</strain>
    </source>
</reference>
<organism evidence="3 4">
    <name type="scientific">Cellulomonas hominis</name>
    <dbReference type="NCBI Taxonomy" id="156981"/>
    <lineage>
        <taxon>Bacteria</taxon>
        <taxon>Bacillati</taxon>
        <taxon>Actinomycetota</taxon>
        <taxon>Actinomycetes</taxon>
        <taxon>Micrococcales</taxon>
        <taxon>Cellulomonadaceae</taxon>
        <taxon>Cellulomonas</taxon>
    </lineage>
</organism>
<dbReference type="Pfam" id="PF01345">
    <property type="entry name" value="DUF11"/>
    <property type="match status" value="1"/>
</dbReference>
<feature type="non-terminal residue" evidence="3">
    <location>
        <position position="896"/>
    </location>
</feature>
<feature type="region of interest" description="Disordered" evidence="1">
    <location>
        <begin position="856"/>
        <end position="896"/>
    </location>
</feature>
<dbReference type="AlphaFoldDB" id="A0A7Z8JY65"/>
<comment type="caution">
    <text evidence="3">The sequence shown here is derived from an EMBL/GenBank/DDBJ whole genome shotgun (WGS) entry which is preliminary data.</text>
</comment>